<dbReference type="InterPro" id="IPR011009">
    <property type="entry name" value="Kinase-like_dom_sf"/>
</dbReference>
<feature type="compositionally biased region" description="Acidic residues" evidence="1">
    <location>
        <begin position="378"/>
        <end position="392"/>
    </location>
</feature>
<evidence type="ECO:0000313" key="3">
    <source>
        <dbReference type="Proteomes" id="UP001342314"/>
    </source>
</evidence>
<feature type="compositionally biased region" description="Basic and acidic residues" evidence="1">
    <location>
        <begin position="39"/>
        <end position="55"/>
    </location>
</feature>
<comment type="caution">
    <text evidence="2">The sequence shown here is derived from an EMBL/GenBank/DDBJ whole genome shotgun (WGS) entry which is preliminary data.</text>
</comment>
<gene>
    <name evidence="2" type="ORF">Rhopal_002009-T1</name>
</gene>
<feature type="region of interest" description="Disordered" evidence="1">
    <location>
        <begin position="342"/>
        <end position="437"/>
    </location>
</feature>
<organism evidence="2 3">
    <name type="scientific">Rhodotorula paludigena</name>
    <dbReference type="NCBI Taxonomy" id="86838"/>
    <lineage>
        <taxon>Eukaryota</taxon>
        <taxon>Fungi</taxon>
        <taxon>Dikarya</taxon>
        <taxon>Basidiomycota</taxon>
        <taxon>Pucciniomycotina</taxon>
        <taxon>Microbotryomycetes</taxon>
        <taxon>Sporidiobolales</taxon>
        <taxon>Sporidiobolaceae</taxon>
        <taxon>Rhodotorula</taxon>
    </lineage>
</organism>
<dbReference type="EMBL" id="BQKY01000004">
    <property type="protein sequence ID" value="GJN89035.1"/>
    <property type="molecule type" value="Genomic_DNA"/>
</dbReference>
<feature type="compositionally biased region" description="Low complexity" evidence="1">
    <location>
        <begin position="56"/>
        <end position="65"/>
    </location>
</feature>
<reference evidence="2 3" key="1">
    <citation type="submission" date="2021-12" db="EMBL/GenBank/DDBJ databases">
        <title>High titer production of polyol ester of fatty acids by Rhodotorula paludigena BS15 towards product separation-free biomass refinery.</title>
        <authorList>
            <person name="Mano J."/>
            <person name="Ono H."/>
            <person name="Tanaka T."/>
            <person name="Naito K."/>
            <person name="Sushida H."/>
            <person name="Ike M."/>
            <person name="Tokuyasu K."/>
            <person name="Kitaoka M."/>
        </authorList>
    </citation>
    <scope>NUCLEOTIDE SEQUENCE [LARGE SCALE GENOMIC DNA]</scope>
    <source>
        <strain evidence="2 3">BS15</strain>
    </source>
</reference>
<evidence type="ECO:0000256" key="1">
    <source>
        <dbReference type="SAM" id="MobiDB-lite"/>
    </source>
</evidence>
<accession>A0AAV5GH13</accession>
<protein>
    <recommendedName>
        <fullName evidence="4">Protein kinase domain-containing protein</fullName>
    </recommendedName>
</protein>
<name>A0AAV5GH13_9BASI</name>
<dbReference type="SUPFAM" id="SSF56112">
    <property type="entry name" value="Protein kinase-like (PK-like)"/>
    <property type="match status" value="1"/>
</dbReference>
<dbReference type="Proteomes" id="UP001342314">
    <property type="component" value="Unassembled WGS sequence"/>
</dbReference>
<dbReference type="AlphaFoldDB" id="A0AAV5GH13"/>
<keyword evidence="3" id="KW-1185">Reference proteome</keyword>
<proteinExistence type="predicted"/>
<evidence type="ECO:0000313" key="2">
    <source>
        <dbReference type="EMBL" id="GJN89035.1"/>
    </source>
</evidence>
<evidence type="ECO:0008006" key="4">
    <source>
        <dbReference type="Google" id="ProtNLM"/>
    </source>
</evidence>
<sequence>MTSTAPSNAFLAQDDQVAAGAAVAQIRATLAVGMPTFVRDDRPTNAARKAREAGRSRSSPSAVSPREAKPNDVNGLLWATSAGGATDTTTVPFLLTKLDALLSRLDASNDCLLRVNGAPLTPVLDREEFIYVLEAHDLDEKLLSCLGQAVTRCLNSICTAEQERWTFTHDRYFNRIDGIAFDTVQGNGALVVEGRSWLGCFFVFKAATAEELREIARRLTIPINFVVVNSVVMVRDNGSLRPPNKWEKLVTQISAILASNKRRFELNGVSSRYASVTVAGASGFFTVFGSTLPGEGEDPDRQLLHVTPVHEYVDSAPLDRPDHPSPRRVSVALALAVLPANPLGLPDEPPDASTHGAGARDGAGEEGKGSRGRRGGQDEEGGGGSEFDDGGEAGESSAPHFGGSDQEPRTENGAGNSTSGMVDSAEGGAEEHGSDRQCALTATHELSWQVKTGEHQSSVMKLRFTPAPIPPSVIDSGFFVPLDGSDLSTEAPSLHGSIVLSSSTSSKSSASSTSSIRLNSSTAGRLFDTFRHLELSDLVAHHESVVVLSSPSLPFVLKLVEADGEVQHQEMIVERKMYETLARLPDGGGDITVQYFGSITSPDGYEGMVLEKAQPFSFAECLPLDDVRDLVRRFHALGYVHGDLRVPNFVRTTRGLRLIDFGRAEKASKDARQLELDEFLDELSA</sequence>
<feature type="region of interest" description="Disordered" evidence="1">
    <location>
        <begin position="39"/>
        <end position="70"/>
    </location>
</feature>